<organism evidence="1 2">
    <name type="scientific">Streptomyces bullii</name>
    <dbReference type="NCBI Taxonomy" id="349910"/>
    <lineage>
        <taxon>Bacteria</taxon>
        <taxon>Bacillati</taxon>
        <taxon>Actinomycetota</taxon>
        <taxon>Actinomycetes</taxon>
        <taxon>Kitasatosporales</taxon>
        <taxon>Streptomycetaceae</taxon>
        <taxon>Streptomyces</taxon>
    </lineage>
</organism>
<keyword evidence="2" id="KW-1185">Reference proteome</keyword>
<evidence type="ECO:0000313" key="1">
    <source>
        <dbReference type="EMBL" id="MFC5639275.1"/>
    </source>
</evidence>
<proteinExistence type="predicted"/>
<protein>
    <submittedName>
        <fullName evidence="1">Uncharacterized protein</fullName>
    </submittedName>
</protein>
<sequence length="120" mass="12753">MKGILLMMTTTTQRLLDLAAAAPASHDEDLVLLLREASELYQQGFADLRDTVAARFAGLSGGDLVAAATAAGMPCDASQDRDELVLLLALAEWEMTPAALAYSEMAQDAARRGVCLIPEE</sequence>
<dbReference type="Proteomes" id="UP001596154">
    <property type="component" value="Unassembled WGS sequence"/>
</dbReference>
<accession>A0ABW0V1S7</accession>
<gene>
    <name evidence="1" type="ORF">ACFPZJ_37175</name>
</gene>
<evidence type="ECO:0000313" key="2">
    <source>
        <dbReference type="Proteomes" id="UP001596154"/>
    </source>
</evidence>
<name>A0ABW0V1S7_9ACTN</name>
<reference evidence="2" key="1">
    <citation type="journal article" date="2019" name="Int. J. Syst. Evol. Microbiol.">
        <title>The Global Catalogue of Microorganisms (GCM) 10K type strain sequencing project: providing services to taxonomists for standard genome sequencing and annotation.</title>
        <authorList>
            <consortium name="The Broad Institute Genomics Platform"/>
            <consortium name="The Broad Institute Genome Sequencing Center for Infectious Disease"/>
            <person name="Wu L."/>
            <person name="Ma J."/>
        </authorList>
    </citation>
    <scope>NUCLEOTIDE SEQUENCE [LARGE SCALE GENOMIC DNA]</scope>
    <source>
        <strain evidence="2">CGMCC 4.7248</strain>
    </source>
</reference>
<comment type="caution">
    <text evidence="1">The sequence shown here is derived from an EMBL/GenBank/DDBJ whole genome shotgun (WGS) entry which is preliminary data.</text>
</comment>
<dbReference type="EMBL" id="JBHSNY010000019">
    <property type="protein sequence ID" value="MFC5639275.1"/>
    <property type="molecule type" value="Genomic_DNA"/>
</dbReference>